<dbReference type="GO" id="GO:0019171">
    <property type="term" value="F:(3R)-hydroxyacyl-[acyl-carrier-protein] dehydratase activity"/>
    <property type="evidence" value="ECO:0007669"/>
    <property type="project" value="TreeGrafter"/>
</dbReference>
<dbReference type="EC" id="4.2.1.55" evidence="4"/>
<dbReference type="FunFam" id="3.10.129.10:FF:000042">
    <property type="entry name" value="MaoC domain protein dehydratase"/>
    <property type="match status" value="1"/>
</dbReference>
<keyword evidence="5" id="KW-1185">Reference proteome</keyword>
<sequence length="143" mass="15041">MSTQEPTQNPLPRVGETAQMSRTVTETDVVLFAGVTGDMNPAHMDAVAAAAGPFGGRVAHGMLTAGLVSAVLAMRLPGPGTIYLTQSLRFVRPVRIGDTVTARVEVVEVMERRRRVRLATTATNQDGETVLDGEAVVMVPAAG</sequence>
<feature type="region of interest" description="Disordered" evidence="2">
    <location>
        <begin position="1"/>
        <end position="20"/>
    </location>
</feature>
<dbReference type="Pfam" id="PF01575">
    <property type="entry name" value="MaoC_dehydratas"/>
    <property type="match status" value="1"/>
</dbReference>
<dbReference type="Proteomes" id="UP000582837">
    <property type="component" value="Unassembled WGS sequence"/>
</dbReference>
<protein>
    <submittedName>
        <fullName evidence="4">3-hydroxybutyryl-CoA dehydratase</fullName>
        <ecNumber evidence="4">4.2.1.55</ecNumber>
    </submittedName>
</protein>
<dbReference type="PANTHER" id="PTHR43437:SF3">
    <property type="entry name" value="HYDROXYACYL-THIOESTER DEHYDRATASE TYPE 2, MITOCHONDRIAL"/>
    <property type="match status" value="1"/>
</dbReference>
<comment type="caution">
    <text evidence="4">The sequence shown here is derived from an EMBL/GenBank/DDBJ whole genome shotgun (WGS) entry which is preliminary data.</text>
</comment>
<feature type="domain" description="MaoC-like" evidence="3">
    <location>
        <begin position="19"/>
        <end position="122"/>
    </location>
</feature>
<keyword evidence="1 4" id="KW-0456">Lyase</keyword>
<dbReference type="InterPro" id="IPR029069">
    <property type="entry name" value="HotDog_dom_sf"/>
</dbReference>
<dbReference type="GO" id="GO:0006633">
    <property type="term" value="P:fatty acid biosynthetic process"/>
    <property type="evidence" value="ECO:0007669"/>
    <property type="project" value="TreeGrafter"/>
</dbReference>
<name>A0A841GRY7_9BACT</name>
<dbReference type="InterPro" id="IPR002539">
    <property type="entry name" value="MaoC-like_dom"/>
</dbReference>
<gene>
    <name evidence="4" type="ORF">HNQ61_001567</name>
</gene>
<accession>A0A841GRY7</accession>
<evidence type="ECO:0000313" key="5">
    <source>
        <dbReference type="Proteomes" id="UP000582837"/>
    </source>
</evidence>
<evidence type="ECO:0000313" key="4">
    <source>
        <dbReference type="EMBL" id="MBB6069950.1"/>
    </source>
</evidence>
<organism evidence="4 5">
    <name type="scientific">Longimicrobium terrae</name>
    <dbReference type="NCBI Taxonomy" id="1639882"/>
    <lineage>
        <taxon>Bacteria</taxon>
        <taxon>Pseudomonadati</taxon>
        <taxon>Gemmatimonadota</taxon>
        <taxon>Longimicrobiia</taxon>
        <taxon>Longimicrobiales</taxon>
        <taxon>Longimicrobiaceae</taxon>
        <taxon>Longimicrobium</taxon>
    </lineage>
</organism>
<feature type="compositionally biased region" description="Polar residues" evidence="2">
    <location>
        <begin position="1"/>
        <end position="10"/>
    </location>
</feature>
<reference evidence="4 5" key="1">
    <citation type="submission" date="2020-08" db="EMBL/GenBank/DDBJ databases">
        <title>Genomic Encyclopedia of Type Strains, Phase IV (KMG-IV): sequencing the most valuable type-strain genomes for metagenomic binning, comparative biology and taxonomic classification.</title>
        <authorList>
            <person name="Goeker M."/>
        </authorList>
    </citation>
    <scope>NUCLEOTIDE SEQUENCE [LARGE SCALE GENOMIC DNA]</scope>
    <source>
        <strain evidence="4 5">DSM 29007</strain>
    </source>
</reference>
<evidence type="ECO:0000256" key="1">
    <source>
        <dbReference type="ARBA" id="ARBA00023239"/>
    </source>
</evidence>
<dbReference type="AlphaFoldDB" id="A0A841GRY7"/>
<dbReference type="Gene3D" id="3.10.129.10">
    <property type="entry name" value="Hotdog Thioesterase"/>
    <property type="match status" value="1"/>
</dbReference>
<dbReference type="CDD" id="cd03449">
    <property type="entry name" value="R_hydratase"/>
    <property type="match status" value="1"/>
</dbReference>
<evidence type="ECO:0000256" key="2">
    <source>
        <dbReference type="SAM" id="MobiDB-lite"/>
    </source>
</evidence>
<evidence type="ECO:0000259" key="3">
    <source>
        <dbReference type="Pfam" id="PF01575"/>
    </source>
</evidence>
<dbReference type="EMBL" id="JACHIA010000003">
    <property type="protein sequence ID" value="MBB6069950.1"/>
    <property type="molecule type" value="Genomic_DNA"/>
</dbReference>
<dbReference type="InterPro" id="IPR050965">
    <property type="entry name" value="UPF0336/Enoyl-CoA_hydratase"/>
</dbReference>
<dbReference type="SUPFAM" id="SSF54637">
    <property type="entry name" value="Thioesterase/thiol ester dehydrase-isomerase"/>
    <property type="match status" value="1"/>
</dbReference>
<dbReference type="PANTHER" id="PTHR43437">
    <property type="entry name" value="HYDROXYACYL-THIOESTER DEHYDRATASE TYPE 2, MITOCHONDRIAL-RELATED"/>
    <property type="match status" value="1"/>
</dbReference>
<proteinExistence type="predicted"/>